<accession>A0A9K3EBK1</accession>
<evidence type="ECO:0000313" key="2">
    <source>
        <dbReference type="Proteomes" id="UP000215914"/>
    </source>
</evidence>
<organism evidence="1 2">
    <name type="scientific">Helianthus annuus</name>
    <name type="common">Common sunflower</name>
    <dbReference type="NCBI Taxonomy" id="4232"/>
    <lineage>
        <taxon>Eukaryota</taxon>
        <taxon>Viridiplantae</taxon>
        <taxon>Streptophyta</taxon>
        <taxon>Embryophyta</taxon>
        <taxon>Tracheophyta</taxon>
        <taxon>Spermatophyta</taxon>
        <taxon>Magnoliopsida</taxon>
        <taxon>eudicotyledons</taxon>
        <taxon>Gunneridae</taxon>
        <taxon>Pentapetalae</taxon>
        <taxon>asterids</taxon>
        <taxon>campanulids</taxon>
        <taxon>Asterales</taxon>
        <taxon>Asteraceae</taxon>
        <taxon>Asteroideae</taxon>
        <taxon>Heliantheae alliance</taxon>
        <taxon>Heliantheae</taxon>
        <taxon>Helianthus</taxon>
    </lineage>
</organism>
<proteinExistence type="predicted"/>
<gene>
    <name evidence="1" type="ORF">HanXRQr2_Chr14g0656021</name>
</gene>
<dbReference type="EMBL" id="MNCJ02000329">
    <property type="protein sequence ID" value="KAF5770129.1"/>
    <property type="molecule type" value="Genomic_DNA"/>
</dbReference>
<reference evidence="1" key="1">
    <citation type="journal article" date="2017" name="Nature">
        <title>The sunflower genome provides insights into oil metabolism, flowering and Asterid evolution.</title>
        <authorList>
            <person name="Badouin H."/>
            <person name="Gouzy J."/>
            <person name="Grassa C.J."/>
            <person name="Murat F."/>
            <person name="Staton S.E."/>
            <person name="Cottret L."/>
            <person name="Lelandais-Briere C."/>
            <person name="Owens G.L."/>
            <person name="Carrere S."/>
            <person name="Mayjonade B."/>
            <person name="Legrand L."/>
            <person name="Gill N."/>
            <person name="Kane N.C."/>
            <person name="Bowers J.E."/>
            <person name="Hubner S."/>
            <person name="Bellec A."/>
            <person name="Berard A."/>
            <person name="Berges H."/>
            <person name="Blanchet N."/>
            <person name="Boniface M.C."/>
            <person name="Brunel D."/>
            <person name="Catrice O."/>
            <person name="Chaidir N."/>
            <person name="Claudel C."/>
            <person name="Donnadieu C."/>
            <person name="Faraut T."/>
            <person name="Fievet G."/>
            <person name="Helmstetter N."/>
            <person name="King M."/>
            <person name="Knapp S.J."/>
            <person name="Lai Z."/>
            <person name="Le Paslier M.C."/>
            <person name="Lippi Y."/>
            <person name="Lorenzon L."/>
            <person name="Mandel J.R."/>
            <person name="Marage G."/>
            <person name="Marchand G."/>
            <person name="Marquand E."/>
            <person name="Bret-Mestries E."/>
            <person name="Morien E."/>
            <person name="Nambeesan S."/>
            <person name="Nguyen T."/>
            <person name="Pegot-Espagnet P."/>
            <person name="Pouilly N."/>
            <person name="Raftis F."/>
            <person name="Sallet E."/>
            <person name="Schiex T."/>
            <person name="Thomas J."/>
            <person name="Vandecasteele C."/>
            <person name="Vares D."/>
            <person name="Vear F."/>
            <person name="Vautrin S."/>
            <person name="Crespi M."/>
            <person name="Mangin B."/>
            <person name="Burke J.M."/>
            <person name="Salse J."/>
            <person name="Munos S."/>
            <person name="Vincourt P."/>
            <person name="Rieseberg L.H."/>
            <person name="Langlade N.B."/>
        </authorList>
    </citation>
    <scope>NUCLEOTIDE SEQUENCE</scope>
    <source>
        <tissue evidence="1">Leaves</tissue>
    </source>
</reference>
<name>A0A9K3EBK1_HELAN</name>
<comment type="caution">
    <text evidence="1">The sequence shown here is derived from an EMBL/GenBank/DDBJ whole genome shotgun (WGS) entry which is preliminary data.</text>
</comment>
<reference evidence="1" key="2">
    <citation type="submission" date="2020-06" db="EMBL/GenBank/DDBJ databases">
        <title>Helianthus annuus Genome sequencing and assembly Release 2.</title>
        <authorList>
            <person name="Gouzy J."/>
            <person name="Langlade N."/>
            <person name="Munos S."/>
        </authorList>
    </citation>
    <scope>NUCLEOTIDE SEQUENCE</scope>
    <source>
        <tissue evidence="1">Leaves</tissue>
    </source>
</reference>
<evidence type="ECO:0000313" key="1">
    <source>
        <dbReference type="EMBL" id="KAF5770129.1"/>
    </source>
</evidence>
<dbReference type="AlphaFoldDB" id="A0A9K3EBK1"/>
<protein>
    <submittedName>
        <fullName evidence="1">Uncharacterized protein</fullName>
    </submittedName>
</protein>
<dbReference type="Gramene" id="mRNA:HanXRQr2_Chr14g0656021">
    <property type="protein sequence ID" value="CDS:HanXRQr2_Chr14g0656021.1"/>
    <property type="gene ID" value="HanXRQr2_Chr14g0656021"/>
</dbReference>
<keyword evidence="2" id="KW-1185">Reference proteome</keyword>
<sequence length="58" mass="6973">MLCRRSVYHDKKQKRNITFDPFDFERDSYGNVDKTNHVATIITKFITHYIILLEGRKV</sequence>
<dbReference type="Proteomes" id="UP000215914">
    <property type="component" value="Unassembled WGS sequence"/>
</dbReference>